<gene>
    <name evidence="2" type="ORF">BHK98_08745</name>
</gene>
<keyword evidence="3" id="KW-1185">Reference proteome</keyword>
<dbReference type="Gene3D" id="3.40.50.300">
    <property type="entry name" value="P-loop containing nucleotide triphosphate hydrolases"/>
    <property type="match status" value="1"/>
</dbReference>
<dbReference type="Pfam" id="PF02492">
    <property type="entry name" value="cobW"/>
    <property type="match status" value="1"/>
</dbReference>
<comment type="caution">
    <text evidence="2">The sequence shown here is derived from an EMBL/GenBank/DDBJ whole genome shotgun (WGS) entry which is preliminary data.</text>
</comment>
<dbReference type="Proteomes" id="UP000187404">
    <property type="component" value="Unassembled WGS sequence"/>
</dbReference>
<dbReference type="CDD" id="cd03112">
    <property type="entry name" value="CobW-like"/>
    <property type="match status" value="1"/>
</dbReference>
<organism evidence="2 3">
    <name type="scientific">Hornefia porci</name>
    <dbReference type="NCBI Taxonomy" id="2652292"/>
    <lineage>
        <taxon>Bacteria</taxon>
        <taxon>Bacillati</taxon>
        <taxon>Bacillota</taxon>
        <taxon>Clostridia</taxon>
        <taxon>Peptostreptococcales</taxon>
        <taxon>Anaerovoracaceae</taxon>
        <taxon>Hornefia</taxon>
    </lineage>
</organism>
<dbReference type="STRING" id="1261640.BHK98_08745"/>
<protein>
    <recommendedName>
        <fullName evidence="1">CobW/HypB/UreG nucleotide-binding domain-containing protein</fullName>
    </recommendedName>
</protein>
<dbReference type="InterPro" id="IPR027417">
    <property type="entry name" value="P-loop_NTPase"/>
</dbReference>
<dbReference type="AlphaFoldDB" id="A0A1Q9JJ05"/>
<dbReference type="InterPro" id="IPR051316">
    <property type="entry name" value="Zinc-reg_GTPase_activator"/>
</dbReference>
<reference evidence="2 3" key="1">
    <citation type="journal article" date="2016" name="Appl. Environ. Microbiol.">
        <title>Function and Phylogeny of Bacterial Butyryl Coenzyme A:Acetate Transferases and Their Diversity in the Proximal Colon of Swine.</title>
        <authorList>
            <person name="Trachsel J."/>
            <person name="Bayles D.O."/>
            <person name="Looft T."/>
            <person name="Levine U.Y."/>
            <person name="Allen H.K."/>
        </authorList>
    </citation>
    <scope>NUCLEOTIDE SEQUENCE [LARGE SCALE GENOMIC DNA]</scope>
    <source>
        <strain evidence="2 3">68-3-10</strain>
    </source>
</reference>
<dbReference type="GO" id="GO:0005737">
    <property type="term" value="C:cytoplasm"/>
    <property type="evidence" value="ECO:0007669"/>
    <property type="project" value="TreeGrafter"/>
</dbReference>
<name>A0A1Q9JJ05_9FIRM</name>
<dbReference type="RefSeq" id="WP_075713474.1">
    <property type="nucleotide sequence ID" value="NZ_MJIE01000001.1"/>
</dbReference>
<dbReference type="OrthoDB" id="9808822at2"/>
<dbReference type="SUPFAM" id="SSF52540">
    <property type="entry name" value="P-loop containing nucleoside triphosphate hydrolases"/>
    <property type="match status" value="1"/>
</dbReference>
<proteinExistence type="predicted"/>
<sequence length="307" mass="34253">MIKLILLTGFLGAGKTTLLQGILDTYTDEKVGVVVNDFGKVNIDARLVERQGIRLSELQNGSVFCSCIKDKFVDTLIAMSRMNIDYLFVEASGLADPAGMIRILEGIKLKLFQPYDYRGAVCVIDGESFSELFEILPAINYQMEFCSAVIVNKADRIDEKTLSGILETVHSNNGDAVIYTTSYCRLDYRELVENLFLRNRPDRESTNNKERRPVTCVLKAEKSVEETSLRRLVEILSESCYRIKGFARTNRAQVKISAVGKNIEWTDWSASLLDATEIVVISAVGIGIISLIVHNIENCGLKGVLHL</sequence>
<accession>A0A1Q9JJ05</accession>
<evidence type="ECO:0000313" key="3">
    <source>
        <dbReference type="Proteomes" id="UP000187404"/>
    </source>
</evidence>
<evidence type="ECO:0000313" key="2">
    <source>
        <dbReference type="EMBL" id="OLR56144.1"/>
    </source>
</evidence>
<dbReference type="EMBL" id="MJIE01000001">
    <property type="protein sequence ID" value="OLR56144.1"/>
    <property type="molecule type" value="Genomic_DNA"/>
</dbReference>
<dbReference type="PANTHER" id="PTHR13748:SF62">
    <property type="entry name" value="COBW DOMAIN-CONTAINING PROTEIN"/>
    <property type="match status" value="1"/>
</dbReference>
<feature type="domain" description="CobW/HypB/UreG nucleotide-binding" evidence="1">
    <location>
        <begin position="5"/>
        <end position="176"/>
    </location>
</feature>
<dbReference type="PANTHER" id="PTHR13748">
    <property type="entry name" value="COBW-RELATED"/>
    <property type="match status" value="1"/>
</dbReference>
<dbReference type="InterPro" id="IPR003495">
    <property type="entry name" value="CobW/HypB/UreG_nucleotide-bd"/>
</dbReference>
<evidence type="ECO:0000259" key="1">
    <source>
        <dbReference type="Pfam" id="PF02492"/>
    </source>
</evidence>